<keyword evidence="1" id="KW-0812">Transmembrane</keyword>
<organism evidence="3 4">
    <name type="scientific">Dendrobium catenatum</name>
    <dbReference type="NCBI Taxonomy" id="906689"/>
    <lineage>
        <taxon>Eukaryota</taxon>
        <taxon>Viridiplantae</taxon>
        <taxon>Streptophyta</taxon>
        <taxon>Embryophyta</taxon>
        <taxon>Tracheophyta</taxon>
        <taxon>Spermatophyta</taxon>
        <taxon>Magnoliopsida</taxon>
        <taxon>Liliopsida</taxon>
        <taxon>Asparagales</taxon>
        <taxon>Orchidaceae</taxon>
        <taxon>Epidendroideae</taxon>
        <taxon>Malaxideae</taxon>
        <taxon>Dendrobiinae</taxon>
        <taxon>Dendrobium</taxon>
    </lineage>
</organism>
<reference evidence="3 4" key="1">
    <citation type="journal article" date="2016" name="Sci. Rep.">
        <title>The Dendrobium catenatum Lindl. genome sequence provides insights into polysaccharide synthase, floral development and adaptive evolution.</title>
        <authorList>
            <person name="Zhang G.Q."/>
            <person name="Xu Q."/>
            <person name="Bian C."/>
            <person name="Tsai W.C."/>
            <person name="Yeh C.M."/>
            <person name="Liu K.W."/>
            <person name="Yoshida K."/>
            <person name="Zhang L.S."/>
            <person name="Chang S.B."/>
            <person name="Chen F."/>
            <person name="Shi Y."/>
            <person name="Su Y.Y."/>
            <person name="Zhang Y.Q."/>
            <person name="Chen L.J."/>
            <person name="Yin Y."/>
            <person name="Lin M."/>
            <person name="Huang H."/>
            <person name="Deng H."/>
            <person name="Wang Z.W."/>
            <person name="Zhu S.L."/>
            <person name="Zhao X."/>
            <person name="Deng C."/>
            <person name="Niu S.C."/>
            <person name="Huang J."/>
            <person name="Wang M."/>
            <person name="Liu G.H."/>
            <person name="Yang H.J."/>
            <person name="Xiao X.J."/>
            <person name="Hsiao Y.Y."/>
            <person name="Wu W.L."/>
            <person name="Chen Y.Y."/>
            <person name="Mitsuda N."/>
            <person name="Ohme-Takagi M."/>
            <person name="Luo Y.B."/>
            <person name="Van de Peer Y."/>
            <person name="Liu Z.J."/>
        </authorList>
    </citation>
    <scope>NUCLEOTIDE SEQUENCE [LARGE SCALE GENOMIC DNA]</scope>
    <source>
        <tissue evidence="3">The whole plant</tissue>
    </source>
</reference>
<feature type="transmembrane region" description="Helical" evidence="1">
    <location>
        <begin position="44"/>
        <end position="65"/>
    </location>
</feature>
<dbReference type="STRING" id="906689.A0A2I0X4W6"/>
<gene>
    <name evidence="3" type="ORF">MA16_Dca021826</name>
</gene>
<accession>A0A2I0X4W6</accession>
<evidence type="ECO:0000256" key="1">
    <source>
        <dbReference type="SAM" id="Phobius"/>
    </source>
</evidence>
<dbReference type="InterPro" id="IPR055298">
    <property type="entry name" value="AtLOH3-like"/>
</dbReference>
<protein>
    <recommendedName>
        <fullName evidence="2">HAT C-terminal dimerisation domain-containing protein</fullName>
    </recommendedName>
</protein>
<evidence type="ECO:0000313" key="3">
    <source>
        <dbReference type="EMBL" id="PKU82942.1"/>
    </source>
</evidence>
<reference evidence="3 4" key="2">
    <citation type="journal article" date="2017" name="Nature">
        <title>The Apostasia genome and the evolution of orchids.</title>
        <authorList>
            <person name="Zhang G.Q."/>
            <person name="Liu K.W."/>
            <person name="Li Z."/>
            <person name="Lohaus R."/>
            <person name="Hsiao Y.Y."/>
            <person name="Niu S.C."/>
            <person name="Wang J.Y."/>
            <person name="Lin Y.C."/>
            <person name="Xu Q."/>
            <person name="Chen L.J."/>
            <person name="Yoshida K."/>
            <person name="Fujiwara S."/>
            <person name="Wang Z.W."/>
            <person name="Zhang Y.Q."/>
            <person name="Mitsuda N."/>
            <person name="Wang M."/>
            <person name="Liu G.H."/>
            <person name="Pecoraro L."/>
            <person name="Huang H.X."/>
            <person name="Xiao X.J."/>
            <person name="Lin M."/>
            <person name="Wu X.Y."/>
            <person name="Wu W.L."/>
            <person name="Chen Y.Y."/>
            <person name="Chang S.B."/>
            <person name="Sakamoto S."/>
            <person name="Ohme-Takagi M."/>
            <person name="Yagi M."/>
            <person name="Zeng S.J."/>
            <person name="Shen C.Y."/>
            <person name="Yeh C.M."/>
            <person name="Luo Y.B."/>
            <person name="Tsai W.C."/>
            <person name="Van de Peer Y."/>
            <person name="Liu Z.J."/>
        </authorList>
    </citation>
    <scope>NUCLEOTIDE SEQUENCE [LARGE SCALE GENOMIC DNA]</scope>
    <source>
        <tissue evidence="3">The whole plant</tissue>
    </source>
</reference>
<dbReference type="Proteomes" id="UP000233837">
    <property type="component" value="Unassembled WGS sequence"/>
</dbReference>
<sequence>MDLIILDNQIESFIIDVRSNDAFMNLKGLGELAQKMVETRKNDIFPLVFLLIKLALILPIATATVERAFSAMNIIKNRLRNRMGDSWMNDCLLTYIEKDIFNNVDNDLIVQRFQKMKTRQEEIIDDR</sequence>
<evidence type="ECO:0000259" key="2">
    <source>
        <dbReference type="Pfam" id="PF05699"/>
    </source>
</evidence>
<keyword evidence="1" id="KW-0472">Membrane</keyword>
<dbReference type="PANTHER" id="PTHR11697:SF230">
    <property type="entry name" value="ZINC FINGER, MYM DOMAIN CONTAINING 1"/>
    <property type="match status" value="1"/>
</dbReference>
<dbReference type="PANTHER" id="PTHR11697">
    <property type="entry name" value="GENERAL TRANSCRIPTION FACTOR 2-RELATED ZINC FINGER PROTEIN"/>
    <property type="match status" value="1"/>
</dbReference>
<dbReference type="InterPro" id="IPR008906">
    <property type="entry name" value="HATC_C_dom"/>
</dbReference>
<dbReference type="AlphaFoldDB" id="A0A2I0X4W6"/>
<dbReference type="GO" id="GO:0046983">
    <property type="term" value="F:protein dimerization activity"/>
    <property type="evidence" value="ECO:0007669"/>
    <property type="project" value="InterPro"/>
</dbReference>
<keyword evidence="1" id="KW-1133">Transmembrane helix</keyword>
<name>A0A2I0X4W6_9ASPA</name>
<dbReference type="EMBL" id="KZ502154">
    <property type="protein sequence ID" value="PKU82942.1"/>
    <property type="molecule type" value="Genomic_DNA"/>
</dbReference>
<dbReference type="Pfam" id="PF05699">
    <property type="entry name" value="Dimer_Tnp_hAT"/>
    <property type="match status" value="1"/>
</dbReference>
<keyword evidence="4" id="KW-1185">Reference proteome</keyword>
<feature type="domain" description="HAT C-terminal dimerisation" evidence="2">
    <location>
        <begin position="41"/>
        <end position="99"/>
    </location>
</feature>
<proteinExistence type="predicted"/>
<evidence type="ECO:0000313" key="4">
    <source>
        <dbReference type="Proteomes" id="UP000233837"/>
    </source>
</evidence>